<proteinExistence type="predicted"/>
<gene>
    <name evidence="1" type="ORF">DY000_02018165</name>
</gene>
<keyword evidence="2" id="KW-1185">Reference proteome</keyword>
<evidence type="ECO:0000313" key="2">
    <source>
        <dbReference type="Proteomes" id="UP000266723"/>
    </source>
</evidence>
<reference evidence="1 2" key="1">
    <citation type="journal article" date="2020" name="BMC Genomics">
        <title>Intraspecific diversification of the crop wild relative Brassica cretica Lam. using demographic model selection.</title>
        <authorList>
            <person name="Kioukis A."/>
            <person name="Michalopoulou V.A."/>
            <person name="Briers L."/>
            <person name="Pirintsos S."/>
            <person name="Studholme D.J."/>
            <person name="Pavlidis P."/>
            <person name="Sarris P.F."/>
        </authorList>
    </citation>
    <scope>NUCLEOTIDE SEQUENCE [LARGE SCALE GENOMIC DNA]</scope>
    <source>
        <strain evidence="2">cv. PFS-1207/04</strain>
    </source>
</reference>
<dbReference type="Proteomes" id="UP000266723">
    <property type="component" value="Unassembled WGS sequence"/>
</dbReference>
<name>A0ABQ7D4X3_BRACR</name>
<organism evidence="1 2">
    <name type="scientific">Brassica cretica</name>
    <name type="common">Mustard</name>
    <dbReference type="NCBI Taxonomy" id="69181"/>
    <lineage>
        <taxon>Eukaryota</taxon>
        <taxon>Viridiplantae</taxon>
        <taxon>Streptophyta</taxon>
        <taxon>Embryophyta</taxon>
        <taxon>Tracheophyta</taxon>
        <taxon>Spermatophyta</taxon>
        <taxon>Magnoliopsida</taxon>
        <taxon>eudicotyledons</taxon>
        <taxon>Gunneridae</taxon>
        <taxon>Pentapetalae</taxon>
        <taxon>rosids</taxon>
        <taxon>malvids</taxon>
        <taxon>Brassicales</taxon>
        <taxon>Brassicaceae</taxon>
        <taxon>Brassiceae</taxon>
        <taxon>Brassica</taxon>
    </lineage>
</organism>
<dbReference type="EMBL" id="QGKV02000759">
    <property type="protein sequence ID" value="KAF3566540.1"/>
    <property type="molecule type" value="Genomic_DNA"/>
</dbReference>
<evidence type="ECO:0000313" key="1">
    <source>
        <dbReference type="EMBL" id="KAF3566540.1"/>
    </source>
</evidence>
<accession>A0ABQ7D4X3</accession>
<sequence length="63" mass="7253">MRRRNRVEQVVTTGCNPEDIGYETTVINTCSRSRKSLPQLVEACVSYTLEESSWMPESEIQDE</sequence>
<comment type="caution">
    <text evidence="1">The sequence shown here is derived from an EMBL/GenBank/DDBJ whole genome shotgun (WGS) entry which is preliminary data.</text>
</comment>
<protein>
    <submittedName>
        <fullName evidence="1">Uncharacterized protein</fullName>
    </submittedName>
</protein>